<reference evidence="1" key="1">
    <citation type="submission" date="2018-02" db="EMBL/GenBank/DDBJ databases">
        <title>Rhizophora mucronata_Transcriptome.</title>
        <authorList>
            <person name="Meera S.P."/>
            <person name="Sreeshan A."/>
            <person name="Augustine A."/>
        </authorList>
    </citation>
    <scope>NUCLEOTIDE SEQUENCE</scope>
    <source>
        <tissue evidence="1">Leaf</tissue>
    </source>
</reference>
<dbReference type="AlphaFoldDB" id="A0A2P2KAG2"/>
<evidence type="ECO:0000313" key="1">
    <source>
        <dbReference type="EMBL" id="MBX02718.1"/>
    </source>
</evidence>
<organism evidence="1">
    <name type="scientific">Rhizophora mucronata</name>
    <name type="common">Asiatic mangrove</name>
    <dbReference type="NCBI Taxonomy" id="61149"/>
    <lineage>
        <taxon>Eukaryota</taxon>
        <taxon>Viridiplantae</taxon>
        <taxon>Streptophyta</taxon>
        <taxon>Embryophyta</taxon>
        <taxon>Tracheophyta</taxon>
        <taxon>Spermatophyta</taxon>
        <taxon>Magnoliopsida</taxon>
        <taxon>eudicotyledons</taxon>
        <taxon>Gunneridae</taxon>
        <taxon>Pentapetalae</taxon>
        <taxon>rosids</taxon>
        <taxon>fabids</taxon>
        <taxon>Malpighiales</taxon>
        <taxon>Rhizophoraceae</taxon>
        <taxon>Rhizophora</taxon>
    </lineage>
</organism>
<proteinExistence type="predicted"/>
<protein>
    <submittedName>
        <fullName evidence="1">Uncharacterized protein</fullName>
    </submittedName>
</protein>
<dbReference type="EMBL" id="GGEC01022234">
    <property type="protein sequence ID" value="MBX02718.1"/>
    <property type="molecule type" value="Transcribed_RNA"/>
</dbReference>
<name>A0A2P2KAG2_RHIMU</name>
<accession>A0A2P2KAG2</accession>
<sequence length="35" mass="3987">MDNYEKAGVLAMKLMFPHHTHITLDAPGLSRKHLI</sequence>